<reference evidence="2" key="1">
    <citation type="journal article" date="2019" name="Int. J. Syst. Evol. Microbiol.">
        <title>The Global Catalogue of Microorganisms (GCM) 10K type strain sequencing project: providing services to taxonomists for standard genome sequencing and annotation.</title>
        <authorList>
            <consortium name="The Broad Institute Genomics Platform"/>
            <consortium name="The Broad Institute Genome Sequencing Center for Infectious Disease"/>
            <person name="Wu L."/>
            <person name="Ma J."/>
        </authorList>
    </citation>
    <scope>NUCLEOTIDE SEQUENCE [LARGE SCALE GENOMIC DNA]</scope>
    <source>
        <strain evidence="2">JCM 16898</strain>
    </source>
</reference>
<evidence type="ECO:0008006" key="3">
    <source>
        <dbReference type="Google" id="ProtNLM"/>
    </source>
</evidence>
<comment type="caution">
    <text evidence="1">The sequence shown here is derived from an EMBL/GenBank/DDBJ whole genome shotgun (WGS) entry which is preliminary data.</text>
</comment>
<gene>
    <name evidence="1" type="ORF">GCM10022222_77700</name>
</gene>
<accession>A0ABP6YFS2</accession>
<evidence type="ECO:0000313" key="1">
    <source>
        <dbReference type="EMBL" id="GAA3581463.1"/>
    </source>
</evidence>
<dbReference type="Proteomes" id="UP001500689">
    <property type="component" value="Unassembled WGS sequence"/>
</dbReference>
<dbReference type="Gene3D" id="3.30.530.20">
    <property type="match status" value="1"/>
</dbReference>
<evidence type="ECO:0000313" key="2">
    <source>
        <dbReference type="Proteomes" id="UP001500689"/>
    </source>
</evidence>
<name>A0ABP6YFS2_9PSEU</name>
<dbReference type="SUPFAM" id="SSF55961">
    <property type="entry name" value="Bet v1-like"/>
    <property type="match status" value="1"/>
</dbReference>
<protein>
    <recommendedName>
        <fullName evidence="3">SRPBCC family protein</fullName>
    </recommendedName>
</protein>
<organism evidence="1 2">
    <name type="scientific">Amycolatopsis ultiminotia</name>
    <dbReference type="NCBI Taxonomy" id="543629"/>
    <lineage>
        <taxon>Bacteria</taxon>
        <taxon>Bacillati</taxon>
        <taxon>Actinomycetota</taxon>
        <taxon>Actinomycetes</taxon>
        <taxon>Pseudonocardiales</taxon>
        <taxon>Pseudonocardiaceae</taxon>
        <taxon>Amycolatopsis</taxon>
    </lineage>
</organism>
<dbReference type="EMBL" id="BAAAZN010000025">
    <property type="protein sequence ID" value="GAA3581463.1"/>
    <property type="molecule type" value="Genomic_DNA"/>
</dbReference>
<sequence>MGMVRMSVELPVPAETAAALARKPDVMAFVLSPVLRLRRLEVPARLEVGARGRARLWWFGVLPTWTHHLVVDRLDPTEIRTSEHGGPVRMWNHRLVFVPLPGGGCRYTDEIEVEDGWRGTPVRLFARLMFGHRHRRWQVLAQLIS</sequence>
<proteinExistence type="predicted"/>
<dbReference type="InterPro" id="IPR023393">
    <property type="entry name" value="START-like_dom_sf"/>
</dbReference>
<keyword evidence="2" id="KW-1185">Reference proteome</keyword>